<comment type="catalytic activity">
    <reaction evidence="5">
        <text>glycyl-tRNA(Ala) + H2O = tRNA(Ala) + glycine + H(+)</text>
        <dbReference type="Rhea" id="RHEA:53744"/>
        <dbReference type="Rhea" id="RHEA-COMP:9657"/>
        <dbReference type="Rhea" id="RHEA-COMP:13640"/>
        <dbReference type="ChEBI" id="CHEBI:15377"/>
        <dbReference type="ChEBI" id="CHEBI:15378"/>
        <dbReference type="ChEBI" id="CHEBI:57305"/>
        <dbReference type="ChEBI" id="CHEBI:78442"/>
        <dbReference type="ChEBI" id="CHEBI:78522"/>
        <dbReference type="EC" id="3.1.1.96"/>
    </reaction>
</comment>
<dbReference type="GeneID" id="37029827"/>
<evidence type="ECO:0000313" key="7">
    <source>
        <dbReference type="EMBL" id="PWN30764.1"/>
    </source>
</evidence>
<dbReference type="OrthoDB" id="275783at2759"/>
<evidence type="ECO:0000256" key="6">
    <source>
        <dbReference type="ARBA" id="ARBA00048018"/>
    </source>
</evidence>
<gene>
    <name evidence="7" type="ORF">BDZ90DRAFT_257824</name>
</gene>
<dbReference type="EMBL" id="KZ819662">
    <property type="protein sequence ID" value="PWN30764.1"/>
    <property type="molecule type" value="Genomic_DNA"/>
</dbReference>
<protein>
    <recommendedName>
        <fullName evidence="3">D-aminoacyl-tRNA deacylase</fullName>
        <ecNumber evidence="2">3.1.1.96</ecNumber>
    </recommendedName>
    <alternativeName>
        <fullName evidence="4">Gly-tRNA(Ala) deacylase</fullName>
    </alternativeName>
</protein>
<dbReference type="GO" id="GO:0005737">
    <property type="term" value="C:cytoplasm"/>
    <property type="evidence" value="ECO:0007669"/>
    <property type="project" value="InterPro"/>
</dbReference>
<dbReference type="Pfam" id="PF02580">
    <property type="entry name" value="Tyr_Deacylase"/>
    <property type="match status" value="2"/>
</dbReference>
<dbReference type="PANTHER" id="PTHR10472:SF5">
    <property type="entry name" value="D-AMINOACYL-TRNA DEACYLASE 1"/>
    <property type="match status" value="1"/>
</dbReference>
<organism evidence="7 8">
    <name type="scientific">Jaminaea rosea</name>
    <dbReference type="NCBI Taxonomy" id="1569628"/>
    <lineage>
        <taxon>Eukaryota</taxon>
        <taxon>Fungi</taxon>
        <taxon>Dikarya</taxon>
        <taxon>Basidiomycota</taxon>
        <taxon>Ustilaginomycotina</taxon>
        <taxon>Exobasidiomycetes</taxon>
        <taxon>Microstromatales</taxon>
        <taxon>Microstromatales incertae sedis</taxon>
        <taxon>Jaminaea</taxon>
    </lineage>
</organism>
<dbReference type="Proteomes" id="UP000245884">
    <property type="component" value="Unassembled WGS sequence"/>
</dbReference>
<dbReference type="SUPFAM" id="SSF69500">
    <property type="entry name" value="DTD-like"/>
    <property type="match status" value="2"/>
</dbReference>
<dbReference type="EC" id="3.1.1.96" evidence="2"/>
<evidence type="ECO:0000256" key="5">
    <source>
        <dbReference type="ARBA" id="ARBA00047676"/>
    </source>
</evidence>
<dbReference type="Gene3D" id="3.50.80.10">
    <property type="entry name" value="D-tyrosyl-tRNA(Tyr) deacylase"/>
    <property type="match status" value="1"/>
</dbReference>
<dbReference type="RefSeq" id="XP_025365376.1">
    <property type="nucleotide sequence ID" value="XM_025508004.1"/>
</dbReference>
<reference evidence="7 8" key="1">
    <citation type="journal article" date="2018" name="Mol. Biol. Evol.">
        <title>Broad Genomic Sampling Reveals a Smut Pathogenic Ancestry of the Fungal Clade Ustilaginomycotina.</title>
        <authorList>
            <person name="Kijpornyongpan T."/>
            <person name="Mondo S.J."/>
            <person name="Barry K."/>
            <person name="Sandor L."/>
            <person name="Lee J."/>
            <person name="Lipzen A."/>
            <person name="Pangilinan J."/>
            <person name="LaButti K."/>
            <person name="Hainaut M."/>
            <person name="Henrissat B."/>
            <person name="Grigoriev I.V."/>
            <person name="Spatafora J.W."/>
            <person name="Aime M.C."/>
        </authorList>
    </citation>
    <scope>NUCLEOTIDE SEQUENCE [LARGE SCALE GENOMIC DNA]</scope>
    <source>
        <strain evidence="7 8">MCA 5214</strain>
    </source>
</reference>
<comment type="similarity">
    <text evidence="1">Belongs to the DTD family.</text>
</comment>
<proteinExistence type="inferred from homology"/>
<accession>A0A316V0J9</accession>
<evidence type="ECO:0000256" key="1">
    <source>
        <dbReference type="ARBA" id="ARBA00009673"/>
    </source>
</evidence>
<sequence>MRAVLQRVTGACVHVDGKLVSTIGPGVVALIGIETEDEASVAPKLGEKILSLRMWNQGAKAWDITTPSHYPASSTRAVAPAATAAPTSSSSTDIAERGPVNERAEAVWGGKPWSSSVVELEGELLCISQFTLHARTAKGTRPDFHKSMGGDKAREIYEALLKHMRQMYKEDRIKDGAFGEMMDVSLSNDGPVTLIIDTADKRK</sequence>
<dbReference type="InterPro" id="IPR003732">
    <property type="entry name" value="Daa-tRNA_deacyls_DTD"/>
</dbReference>
<name>A0A316V0J9_9BASI</name>
<dbReference type="InterPro" id="IPR023509">
    <property type="entry name" value="DTD-like_sf"/>
</dbReference>
<comment type="catalytic activity">
    <reaction evidence="6">
        <text>a D-aminoacyl-tRNA + H2O = a tRNA + a D-alpha-amino acid + H(+)</text>
        <dbReference type="Rhea" id="RHEA:13953"/>
        <dbReference type="Rhea" id="RHEA-COMP:10123"/>
        <dbReference type="Rhea" id="RHEA-COMP:10124"/>
        <dbReference type="ChEBI" id="CHEBI:15377"/>
        <dbReference type="ChEBI" id="CHEBI:15378"/>
        <dbReference type="ChEBI" id="CHEBI:59871"/>
        <dbReference type="ChEBI" id="CHEBI:78442"/>
        <dbReference type="ChEBI" id="CHEBI:79333"/>
        <dbReference type="EC" id="3.1.1.96"/>
    </reaction>
</comment>
<dbReference type="GO" id="GO:0051500">
    <property type="term" value="F:D-tyrosyl-tRNA(Tyr) deacylase activity"/>
    <property type="evidence" value="ECO:0007669"/>
    <property type="project" value="TreeGrafter"/>
</dbReference>
<evidence type="ECO:0000313" key="8">
    <source>
        <dbReference type="Proteomes" id="UP000245884"/>
    </source>
</evidence>
<evidence type="ECO:0000256" key="2">
    <source>
        <dbReference type="ARBA" id="ARBA00013056"/>
    </source>
</evidence>
<dbReference type="AlphaFoldDB" id="A0A316V0J9"/>
<evidence type="ECO:0000256" key="3">
    <source>
        <dbReference type="ARBA" id="ARBA00020007"/>
    </source>
</evidence>
<dbReference type="PANTHER" id="PTHR10472">
    <property type="entry name" value="D-TYROSYL-TRNA TYR DEACYLASE"/>
    <property type="match status" value="1"/>
</dbReference>
<evidence type="ECO:0000256" key="4">
    <source>
        <dbReference type="ARBA" id="ARBA00032747"/>
    </source>
</evidence>
<keyword evidence="8" id="KW-1185">Reference proteome</keyword>
<dbReference type="STRING" id="1569628.A0A316V0J9"/>